<dbReference type="EMBL" id="FN653037">
    <property type="protein sequence ID" value="CBY09361.1"/>
    <property type="molecule type" value="Genomic_DNA"/>
</dbReference>
<sequence>MAKFAPNYMKTLLELYRTKELSANAMSAAKELVKVTPAAKLTQYYTIAQEKANNDPDESMRPLYWDIVILIVPWLESTQVDDAFAEALAMARNDSALLQKKAWRVLEQIASCENQVCQAIMTENEDAIIKGFMSTLGSVAANARKPRIQLLDIMLSRVSMDSLNALISELVLCTKDKNAITRALSYTVLTKIAARYVSNGEEGAILPFMQTLLQGLTGNPLTVSCTLNVLNISLHEFRREIPSEIHEMVLDNVLLLMGSNAREILKATVSFLITLTKILDRDTLAVHVEKIVTSVVNWKKETRNPFRVKVRRLLERLIKKFGFEIVVKFVPEGSPLAKMLANAKKIRARNERKRAEQGAAEESEDEEYRDADQNLDDLINETDSEDDDDQPRAKKSKSKKFTDQLMETEDGEVVDLSAAHGAISSAQVRSKKQRKQKSNDSDDEIGSAPDGRIIVREKKNYKEDMDMLSSDDEEGLPENIRMSDQKIAMNEKSERGTKGKKREADSSLGGGEVYQSKKAKGDVKRKNKHDPYSYLPLRKDMLNKRKKHSGGAVPGLKNIVQGAKKGAQKGRKNRTRK</sequence>
<dbReference type="Gene3D" id="1.25.10.10">
    <property type="entry name" value="Leucine-rich Repeat Variant"/>
    <property type="match status" value="1"/>
</dbReference>
<feature type="region of interest" description="Disordered" evidence="1">
    <location>
        <begin position="424"/>
        <end position="577"/>
    </location>
</feature>
<evidence type="ECO:0000256" key="1">
    <source>
        <dbReference type="SAM" id="MobiDB-lite"/>
    </source>
</evidence>
<evidence type="ECO:0000313" key="2">
    <source>
        <dbReference type="EMBL" id="CBY09361.1"/>
    </source>
</evidence>
<accession>E4XCN6</accession>
<organism evidence="2">
    <name type="scientific">Oikopleura dioica</name>
    <name type="common">Tunicate</name>
    <dbReference type="NCBI Taxonomy" id="34765"/>
    <lineage>
        <taxon>Eukaryota</taxon>
        <taxon>Metazoa</taxon>
        <taxon>Chordata</taxon>
        <taxon>Tunicata</taxon>
        <taxon>Appendicularia</taxon>
        <taxon>Copelata</taxon>
        <taxon>Oikopleuridae</taxon>
        <taxon>Oikopleura</taxon>
    </lineage>
</organism>
<name>E4XCN6_OIKDI</name>
<dbReference type="PANTHER" id="PTHR48287:SF1">
    <property type="entry name" value="ARM REPEAT SUPERFAMILY PROTEIN"/>
    <property type="match status" value="1"/>
</dbReference>
<evidence type="ECO:0008006" key="4">
    <source>
        <dbReference type="Google" id="ProtNLM"/>
    </source>
</evidence>
<feature type="compositionally biased region" description="Basic and acidic residues" evidence="1">
    <location>
        <begin position="481"/>
        <end position="505"/>
    </location>
</feature>
<dbReference type="InterPro" id="IPR016024">
    <property type="entry name" value="ARM-type_fold"/>
</dbReference>
<feature type="compositionally biased region" description="Basic residues" evidence="1">
    <location>
        <begin position="566"/>
        <end position="577"/>
    </location>
</feature>
<dbReference type="Proteomes" id="UP000001307">
    <property type="component" value="Unassembled WGS sequence"/>
</dbReference>
<dbReference type="InterPro" id="IPR052087">
    <property type="entry name" value="RRP12"/>
</dbReference>
<feature type="compositionally biased region" description="Acidic residues" evidence="1">
    <location>
        <begin position="359"/>
        <end position="389"/>
    </location>
</feature>
<protein>
    <recommendedName>
        <fullName evidence="4">Ribosomal RNA-processing protein 12-like conserved domain-containing protein</fullName>
    </recommendedName>
</protein>
<dbReference type="SUPFAM" id="SSF48371">
    <property type="entry name" value="ARM repeat"/>
    <property type="match status" value="1"/>
</dbReference>
<feature type="region of interest" description="Disordered" evidence="1">
    <location>
        <begin position="347"/>
        <end position="403"/>
    </location>
</feature>
<dbReference type="OrthoDB" id="2192888at2759"/>
<proteinExistence type="predicted"/>
<evidence type="ECO:0000313" key="3">
    <source>
        <dbReference type="Proteomes" id="UP000001307"/>
    </source>
</evidence>
<dbReference type="PANTHER" id="PTHR48287">
    <property type="entry name" value="ARM REPEAT SUPERFAMILY PROTEIN"/>
    <property type="match status" value="1"/>
</dbReference>
<dbReference type="InterPro" id="IPR011989">
    <property type="entry name" value="ARM-like"/>
</dbReference>
<reference evidence="2" key="1">
    <citation type="journal article" date="2010" name="Science">
        <title>Plasticity of animal genome architecture unmasked by rapid evolution of a pelagic tunicate.</title>
        <authorList>
            <person name="Denoeud F."/>
            <person name="Henriet S."/>
            <person name="Mungpakdee S."/>
            <person name="Aury J.M."/>
            <person name="Da Silva C."/>
            <person name="Brinkmann H."/>
            <person name="Mikhaleva J."/>
            <person name="Olsen L.C."/>
            <person name="Jubin C."/>
            <person name="Canestro C."/>
            <person name="Bouquet J.M."/>
            <person name="Danks G."/>
            <person name="Poulain J."/>
            <person name="Campsteijn C."/>
            <person name="Adamski M."/>
            <person name="Cross I."/>
            <person name="Yadetie F."/>
            <person name="Muffato M."/>
            <person name="Louis A."/>
            <person name="Butcher S."/>
            <person name="Tsagkogeorga G."/>
            <person name="Konrad A."/>
            <person name="Singh S."/>
            <person name="Jensen M.F."/>
            <person name="Cong E.H."/>
            <person name="Eikeseth-Otteraa H."/>
            <person name="Noel B."/>
            <person name="Anthouard V."/>
            <person name="Porcel B.M."/>
            <person name="Kachouri-Lafond R."/>
            <person name="Nishino A."/>
            <person name="Ugolini M."/>
            <person name="Chourrout P."/>
            <person name="Nishida H."/>
            <person name="Aasland R."/>
            <person name="Huzurbazar S."/>
            <person name="Westhof E."/>
            <person name="Delsuc F."/>
            <person name="Lehrach H."/>
            <person name="Reinhardt R."/>
            <person name="Weissenbach J."/>
            <person name="Roy S.W."/>
            <person name="Artiguenave F."/>
            <person name="Postlethwait J.H."/>
            <person name="Manak J.R."/>
            <person name="Thompson E.M."/>
            <person name="Jaillon O."/>
            <person name="Du Pasquier L."/>
            <person name="Boudinot P."/>
            <person name="Liberles D.A."/>
            <person name="Volff J.N."/>
            <person name="Philippe H."/>
            <person name="Lenhard B."/>
            <person name="Roest Crollius H."/>
            <person name="Wincker P."/>
            <person name="Chourrout D."/>
        </authorList>
    </citation>
    <scope>NUCLEOTIDE SEQUENCE [LARGE SCALE GENOMIC DNA]</scope>
</reference>
<gene>
    <name evidence="2" type="ORF">GSOID_T00007915001</name>
</gene>
<feature type="compositionally biased region" description="Basic and acidic residues" evidence="1">
    <location>
        <begin position="453"/>
        <end position="465"/>
    </location>
</feature>
<keyword evidence="3" id="KW-1185">Reference proteome</keyword>
<dbReference type="AlphaFoldDB" id="E4XCN6"/>
<dbReference type="InParanoid" id="E4XCN6"/>